<accession>A0A1A9KNA4</accession>
<dbReference type="Proteomes" id="UP000077748">
    <property type="component" value="Plasmid pRBL16"/>
</dbReference>
<evidence type="ECO:0000313" key="3">
    <source>
        <dbReference type="Proteomes" id="UP000077748"/>
    </source>
</evidence>
<geneLocation type="plasmid" evidence="3">
    <name>prbl16</name>
</geneLocation>
<feature type="transmembrane region" description="Helical" evidence="1">
    <location>
        <begin position="12"/>
        <end position="44"/>
    </location>
</feature>
<keyword evidence="1" id="KW-0812">Transmembrane</keyword>
<sequence length="266" mass="29537">MLDLADLDHTLIYFVSFLAAFLSIRPTLRAAGTCGALLLAWTFVKLELTFDLADLLLNEGTNPQFITAGVAALGIFGLAIRVSRSRWRTMDRTLILVALISVCLTTAVFHLVLVNRVLPLWAKDLAWTNYNLVEASAESFAPKCEQAKVTCWRGTAFEDGAFKPELREQLKGVDSFFRAHPKPFPQGHGFGVFNDLSDDGVAAVLYYLDKGEARIVIDSAGATRVHHLVRELFYMLCGVAHSVWIAGALFLIAFHRRRFMKRGASC</sequence>
<feature type="transmembrane region" description="Helical" evidence="1">
    <location>
        <begin position="94"/>
        <end position="113"/>
    </location>
</feature>
<reference evidence="2 3" key="1">
    <citation type="submission" date="2016-05" db="EMBL/GenBank/DDBJ databases">
        <title>Genome Sequence of Pseudomonas citronellolis Strain SJTE-3, an Estrogens and Persistent Organic Pollutants degradation strain.</title>
        <authorList>
            <person name="Liang R."/>
        </authorList>
    </citation>
    <scope>NUCLEOTIDE SEQUENCE [LARGE SCALE GENOMIC DNA]</scope>
    <source>
        <strain evidence="2 3">SJTE-3</strain>
        <plasmid evidence="3">Plasmid prbl16</plasmid>
    </source>
</reference>
<evidence type="ECO:0000256" key="1">
    <source>
        <dbReference type="SAM" id="Phobius"/>
    </source>
</evidence>
<feature type="transmembrane region" description="Helical" evidence="1">
    <location>
        <begin position="64"/>
        <end position="82"/>
    </location>
</feature>
<protein>
    <recommendedName>
        <fullName evidence="4">Transmembrane protein</fullName>
    </recommendedName>
</protein>
<dbReference type="EMBL" id="CP015879">
    <property type="protein sequence ID" value="ANI19015.1"/>
    <property type="molecule type" value="Genomic_DNA"/>
</dbReference>
<keyword evidence="2" id="KW-0614">Plasmid</keyword>
<keyword evidence="1" id="KW-1133">Transmembrane helix</keyword>
<dbReference type="AlphaFoldDB" id="A0A1A9KNA4"/>
<name>A0A1A9KNA4_9PSED</name>
<feature type="transmembrane region" description="Helical" evidence="1">
    <location>
        <begin position="232"/>
        <end position="254"/>
    </location>
</feature>
<keyword evidence="1" id="KW-0472">Membrane</keyword>
<proteinExistence type="predicted"/>
<evidence type="ECO:0000313" key="2">
    <source>
        <dbReference type="EMBL" id="ANI19015.1"/>
    </source>
</evidence>
<dbReference type="RefSeq" id="WP_010792575.1">
    <property type="nucleotide sequence ID" value="NZ_CP015879.1"/>
</dbReference>
<gene>
    <name evidence="2" type="ORF">A9C11_33725</name>
</gene>
<organism evidence="2 3">
    <name type="scientific">Pseudomonas citronellolis</name>
    <dbReference type="NCBI Taxonomy" id="53408"/>
    <lineage>
        <taxon>Bacteria</taxon>
        <taxon>Pseudomonadati</taxon>
        <taxon>Pseudomonadota</taxon>
        <taxon>Gammaproteobacteria</taxon>
        <taxon>Pseudomonadales</taxon>
        <taxon>Pseudomonadaceae</taxon>
        <taxon>Pseudomonas</taxon>
    </lineage>
</organism>
<evidence type="ECO:0008006" key="4">
    <source>
        <dbReference type="Google" id="ProtNLM"/>
    </source>
</evidence>